<keyword evidence="2" id="KW-0520">NAD</keyword>
<dbReference type="EMBL" id="SMGD01000001">
    <property type="protein sequence ID" value="TCK63973.1"/>
    <property type="molecule type" value="Genomic_DNA"/>
</dbReference>
<feature type="domain" description="D-isomer specific 2-hydroxyacid dehydrogenase catalytic" evidence="4">
    <location>
        <begin position="7"/>
        <end position="314"/>
    </location>
</feature>
<name>A0A4R1KIJ7_9GAMM</name>
<comment type="similarity">
    <text evidence="3">Belongs to the D-isomer specific 2-hydroxyacid dehydrogenase family.</text>
</comment>
<reference evidence="6 7" key="1">
    <citation type="submission" date="2019-03" db="EMBL/GenBank/DDBJ databases">
        <title>Genomic Encyclopedia of Type Strains, Phase IV (KMG-IV): sequencing the most valuable type-strain genomes for metagenomic binning, comparative biology and taxonomic classification.</title>
        <authorList>
            <person name="Goeker M."/>
        </authorList>
    </citation>
    <scope>NUCLEOTIDE SEQUENCE [LARGE SCALE GENOMIC DNA]</scope>
    <source>
        <strain evidence="6 7">DSM 18577</strain>
    </source>
</reference>
<evidence type="ECO:0000259" key="5">
    <source>
        <dbReference type="Pfam" id="PF02826"/>
    </source>
</evidence>
<sequence>MSFKVLLPQEIMAEGREYLESRGYELIDGSGMEEEDIIRDIPDCDGIIVRLSKMTDRVFDAAKKLKVVARHGAGYDTVDLESAKRHGVMVLNCPVANSMSVAELAIFYMLHCSRNFKLVQEKMLDDFYFAKLKTPKVELDGKTLGLIGVGNIGSRVAKKAMYGFNMKVIGYDPYKTKEQIPEGVELTDDFDRIFKESDIVSLHCPATEETFDFVGHKQFNLMKETAYFINTARGKVVNEADLFNALNDHLIAGAAVDTIKHEPFEKTDPLFSLNNLVIGPHIGAATREATDRASLHSAIGIDEVLSGKEPRWPVPGFEGGNK</sequence>
<dbReference type="InterPro" id="IPR006139">
    <property type="entry name" value="D-isomer_2_OHA_DH_cat_dom"/>
</dbReference>
<dbReference type="OrthoDB" id="9805416at2"/>
<evidence type="ECO:0000313" key="7">
    <source>
        <dbReference type="Proteomes" id="UP000295565"/>
    </source>
</evidence>
<dbReference type="Pfam" id="PF02826">
    <property type="entry name" value="2-Hacid_dh_C"/>
    <property type="match status" value="1"/>
</dbReference>
<keyword evidence="1 3" id="KW-0560">Oxidoreductase</keyword>
<dbReference type="SUPFAM" id="SSF51735">
    <property type="entry name" value="NAD(P)-binding Rossmann-fold domains"/>
    <property type="match status" value="1"/>
</dbReference>
<dbReference type="Gene3D" id="3.40.50.720">
    <property type="entry name" value="NAD(P)-binding Rossmann-like Domain"/>
    <property type="match status" value="2"/>
</dbReference>
<dbReference type="PROSITE" id="PS00670">
    <property type="entry name" value="D_2_HYDROXYACID_DH_2"/>
    <property type="match status" value="1"/>
</dbReference>
<dbReference type="InterPro" id="IPR029753">
    <property type="entry name" value="D-isomer_DH_CS"/>
</dbReference>
<comment type="caution">
    <text evidence="6">The sequence shown here is derived from an EMBL/GenBank/DDBJ whole genome shotgun (WGS) entry which is preliminary data.</text>
</comment>
<dbReference type="Proteomes" id="UP000295565">
    <property type="component" value="Unassembled WGS sequence"/>
</dbReference>
<dbReference type="PANTHER" id="PTHR42938:SF9">
    <property type="entry name" value="FORMATE DEHYDROGENASE 1"/>
    <property type="match status" value="1"/>
</dbReference>
<dbReference type="SUPFAM" id="SSF52283">
    <property type="entry name" value="Formate/glycerate dehydrogenase catalytic domain-like"/>
    <property type="match status" value="1"/>
</dbReference>
<dbReference type="InterPro" id="IPR006140">
    <property type="entry name" value="D-isomer_DH_NAD-bd"/>
</dbReference>
<evidence type="ECO:0000256" key="2">
    <source>
        <dbReference type="ARBA" id="ARBA00023027"/>
    </source>
</evidence>
<feature type="domain" description="D-isomer specific 2-hydroxyacid dehydrogenase NAD-binding" evidence="5">
    <location>
        <begin position="107"/>
        <end position="283"/>
    </location>
</feature>
<dbReference type="GO" id="GO:0016616">
    <property type="term" value="F:oxidoreductase activity, acting on the CH-OH group of donors, NAD or NADP as acceptor"/>
    <property type="evidence" value="ECO:0007669"/>
    <property type="project" value="InterPro"/>
</dbReference>
<dbReference type="AlphaFoldDB" id="A0A4R1KIJ7"/>
<accession>A0A4R1KIJ7</accession>
<dbReference type="CDD" id="cd12173">
    <property type="entry name" value="PGDH_4"/>
    <property type="match status" value="1"/>
</dbReference>
<organism evidence="6 7">
    <name type="scientific">Celerinatantimonas diazotrophica</name>
    <dbReference type="NCBI Taxonomy" id="412034"/>
    <lineage>
        <taxon>Bacteria</taxon>
        <taxon>Pseudomonadati</taxon>
        <taxon>Pseudomonadota</taxon>
        <taxon>Gammaproteobacteria</taxon>
        <taxon>Celerinatantimonadaceae</taxon>
        <taxon>Celerinatantimonas</taxon>
    </lineage>
</organism>
<evidence type="ECO:0000256" key="1">
    <source>
        <dbReference type="ARBA" id="ARBA00023002"/>
    </source>
</evidence>
<keyword evidence="7" id="KW-1185">Reference proteome</keyword>
<evidence type="ECO:0000259" key="4">
    <source>
        <dbReference type="Pfam" id="PF00389"/>
    </source>
</evidence>
<protein>
    <submittedName>
        <fullName evidence="6">D-3-phosphoglycerate dehydrogenase</fullName>
    </submittedName>
</protein>
<dbReference type="Pfam" id="PF00389">
    <property type="entry name" value="2-Hacid_dh"/>
    <property type="match status" value="1"/>
</dbReference>
<proteinExistence type="inferred from homology"/>
<gene>
    <name evidence="6" type="ORF">EV690_0087</name>
</gene>
<evidence type="ECO:0000256" key="3">
    <source>
        <dbReference type="RuleBase" id="RU003719"/>
    </source>
</evidence>
<dbReference type="PANTHER" id="PTHR42938">
    <property type="entry name" value="FORMATE DEHYDROGENASE 1"/>
    <property type="match status" value="1"/>
</dbReference>
<evidence type="ECO:0000313" key="6">
    <source>
        <dbReference type="EMBL" id="TCK63973.1"/>
    </source>
</evidence>
<dbReference type="PROSITE" id="PS00671">
    <property type="entry name" value="D_2_HYDROXYACID_DH_3"/>
    <property type="match status" value="1"/>
</dbReference>
<dbReference type="RefSeq" id="WP_131910969.1">
    <property type="nucleotide sequence ID" value="NZ_OU594967.1"/>
</dbReference>
<dbReference type="InterPro" id="IPR036291">
    <property type="entry name" value="NAD(P)-bd_dom_sf"/>
</dbReference>
<dbReference type="GO" id="GO:0051287">
    <property type="term" value="F:NAD binding"/>
    <property type="evidence" value="ECO:0007669"/>
    <property type="project" value="InterPro"/>
</dbReference>